<evidence type="ECO:0000313" key="3">
    <source>
        <dbReference type="EMBL" id="NGO38231.1"/>
    </source>
</evidence>
<dbReference type="InterPro" id="IPR050300">
    <property type="entry name" value="GDXG_lipolytic_enzyme"/>
</dbReference>
<keyword evidence="1 3" id="KW-0378">Hydrolase</keyword>
<feature type="domain" description="BD-FAE-like" evidence="2">
    <location>
        <begin position="58"/>
        <end position="243"/>
    </location>
</feature>
<evidence type="ECO:0000313" key="4">
    <source>
        <dbReference type="Proteomes" id="UP000477311"/>
    </source>
</evidence>
<protein>
    <submittedName>
        <fullName evidence="3">Alpha/beta hydrolase</fullName>
    </submittedName>
</protein>
<dbReference type="Proteomes" id="UP000477311">
    <property type="component" value="Unassembled WGS sequence"/>
</dbReference>
<dbReference type="SUPFAM" id="SSF53474">
    <property type="entry name" value="alpha/beta-Hydrolases"/>
    <property type="match status" value="1"/>
</dbReference>
<dbReference type="Gene3D" id="3.40.50.1820">
    <property type="entry name" value="alpha/beta hydrolase"/>
    <property type="match status" value="1"/>
</dbReference>
<accession>A0A6M1RSC0</accession>
<organism evidence="3 4">
    <name type="scientific">Limisphaera ngatamarikiensis</name>
    <dbReference type="NCBI Taxonomy" id="1324935"/>
    <lineage>
        <taxon>Bacteria</taxon>
        <taxon>Pseudomonadati</taxon>
        <taxon>Verrucomicrobiota</taxon>
        <taxon>Verrucomicrobiia</taxon>
        <taxon>Limisphaerales</taxon>
        <taxon>Limisphaeraceae</taxon>
        <taxon>Limisphaera</taxon>
    </lineage>
</organism>
<dbReference type="PANTHER" id="PTHR48081:SF6">
    <property type="entry name" value="PEPTIDASE S9 PROLYL OLIGOPEPTIDASE CATALYTIC DOMAIN-CONTAINING PROTEIN"/>
    <property type="match status" value="1"/>
</dbReference>
<comment type="caution">
    <text evidence="3">The sequence shown here is derived from an EMBL/GenBank/DDBJ whole genome shotgun (WGS) entry which is preliminary data.</text>
</comment>
<dbReference type="InterPro" id="IPR029058">
    <property type="entry name" value="AB_hydrolase_fold"/>
</dbReference>
<dbReference type="InterPro" id="IPR049492">
    <property type="entry name" value="BD-FAE-like_dom"/>
</dbReference>
<dbReference type="RefSeq" id="WP_165105587.1">
    <property type="nucleotide sequence ID" value="NZ_JAAKYA010000012.1"/>
</dbReference>
<dbReference type="PANTHER" id="PTHR48081">
    <property type="entry name" value="AB HYDROLASE SUPERFAMILY PROTEIN C4A8.06C"/>
    <property type="match status" value="1"/>
</dbReference>
<name>A0A6M1RSC0_9BACT</name>
<dbReference type="EMBL" id="JAAKYA010000012">
    <property type="protein sequence ID" value="NGO38231.1"/>
    <property type="molecule type" value="Genomic_DNA"/>
</dbReference>
<gene>
    <name evidence="3" type="ORF">G4L39_02315</name>
</gene>
<dbReference type="GO" id="GO:0016787">
    <property type="term" value="F:hydrolase activity"/>
    <property type="evidence" value="ECO:0007669"/>
    <property type="project" value="UniProtKB-KW"/>
</dbReference>
<reference evidence="3 4" key="1">
    <citation type="submission" date="2020-02" db="EMBL/GenBank/DDBJ databases">
        <title>Draft genome sequence of Limisphaera ngatamarikiensis NGM72.4T, a thermophilic Verrucomicrobia grouped in subdivision 3.</title>
        <authorList>
            <person name="Carere C.R."/>
            <person name="Steen J."/>
            <person name="Hugenholtz P."/>
            <person name="Stott M.B."/>
        </authorList>
    </citation>
    <scope>NUCLEOTIDE SEQUENCE [LARGE SCALE GENOMIC DNA]</scope>
    <source>
        <strain evidence="3 4">NGM72.4</strain>
    </source>
</reference>
<dbReference type="Pfam" id="PF20434">
    <property type="entry name" value="BD-FAE"/>
    <property type="match status" value="1"/>
</dbReference>
<evidence type="ECO:0000256" key="1">
    <source>
        <dbReference type="ARBA" id="ARBA00022801"/>
    </source>
</evidence>
<evidence type="ECO:0000259" key="2">
    <source>
        <dbReference type="Pfam" id="PF20434"/>
    </source>
</evidence>
<sequence>MKATLLLFLAGFTWGCLAQVLEPIRLWPGTPPGALGQEEKDVPTLTPFPPPPDRMTGAAVVICPGGGYAVLADHEGSHYARWLNELGIAGFVLKYRLGSSGYRHPVMLQDAARAVRWVRAHAPEYRVDPRRVGIMGSSAGGHLASTLLTHFDDGRADAADPVERQSSRPDLGILCYPVIQLSGPYAHRGSRDQLLGPNAPEELARALSNDRNVTSNTPPCFLWHTLEDRGVPPENSVAFAEALRRAGVPFELHLFEKGPHGMGLGTREWDPARRHPWTVACAAWLKQHGFAR</sequence>
<proteinExistence type="predicted"/>
<keyword evidence="4" id="KW-1185">Reference proteome</keyword>
<dbReference type="AlphaFoldDB" id="A0A6M1RSC0"/>